<dbReference type="InterPro" id="IPR050754">
    <property type="entry name" value="FKBP4/5/8-like"/>
</dbReference>
<dbReference type="EMBL" id="GL377584">
    <property type="protein sequence ID" value="EFJ26653.1"/>
    <property type="molecule type" value="Genomic_DNA"/>
</dbReference>
<evidence type="ECO:0000256" key="1">
    <source>
        <dbReference type="ARBA" id="ARBA00022737"/>
    </source>
</evidence>
<dbReference type="SUPFAM" id="SSF48452">
    <property type="entry name" value="TPR-like"/>
    <property type="match status" value="1"/>
</dbReference>
<dbReference type="Proteomes" id="UP000001514">
    <property type="component" value="Unassembled WGS sequence"/>
</dbReference>
<dbReference type="SMART" id="SM00028">
    <property type="entry name" value="TPR"/>
    <property type="match status" value="2"/>
</dbReference>
<feature type="repeat" description="TPR" evidence="4">
    <location>
        <begin position="483"/>
        <end position="516"/>
    </location>
</feature>
<dbReference type="FunCoup" id="D8RN42">
    <property type="interactions" value="2124"/>
</dbReference>
<feature type="compositionally biased region" description="Basic and acidic residues" evidence="5">
    <location>
        <begin position="13"/>
        <end position="24"/>
    </location>
</feature>
<dbReference type="PANTHER" id="PTHR46512">
    <property type="entry name" value="PEPTIDYLPROLYL ISOMERASE"/>
    <property type="match status" value="1"/>
</dbReference>
<feature type="domain" description="PPIase FKBP-type" evidence="6">
    <location>
        <begin position="173"/>
        <end position="259"/>
    </location>
</feature>
<dbReference type="Gene3D" id="3.10.50.40">
    <property type="match status" value="3"/>
</dbReference>
<evidence type="ECO:0000313" key="7">
    <source>
        <dbReference type="EMBL" id="EFJ26653.1"/>
    </source>
</evidence>
<dbReference type="InterPro" id="IPR001179">
    <property type="entry name" value="PPIase_FKBP_dom"/>
</dbReference>
<dbReference type="InterPro" id="IPR011990">
    <property type="entry name" value="TPR-like_helical_dom_sf"/>
</dbReference>
<evidence type="ECO:0000256" key="4">
    <source>
        <dbReference type="PROSITE-ProRule" id="PRU00339"/>
    </source>
</evidence>
<proteinExistence type="predicted"/>
<dbReference type="Gramene" id="EFJ26653">
    <property type="protein sequence ID" value="EFJ26653"/>
    <property type="gene ID" value="SELMODRAFT_413028"/>
</dbReference>
<evidence type="ECO:0000256" key="3">
    <source>
        <dbReference type="PROSITE-ProRule" id="PRU00277"/>
    </source>
</evidence>
<keyword evidence="3" id="KW-0413">Isomerase</keyword>
<name>D8RN42_SELML</name>
<keyword evidence="8" id="KW-1185">Reference proteome</keyword>
<feature type="compositionally biased region" description="Basic and acidic residues" evidence="5">
    <location>
        <begin position="551"/>
        <end position="574"/>
    </location>
</feature>
<dbReference type="InParanoid" id="D8RN42"/>
<feature type="region of interest" description="Disordered" evidence="5">
    <location>
        <begin position="551"/>
        <end position="585"/>
    </location>
</feature>
<dbReference type="HOGENOM" id="CLU_013615_13_3_1"/>
<feature type="domain" description="PPIase FKBP-type" evidence="6">
    <location>
        <begin position="290"/>
        <end position="383"/>
    </location>
</feature>
<dbReference type="PROSITE" id="PS50005">
    <property type="entry name" value="TPR"/>
    <property type="match status" value="1"/>
</dbReference>
<evidence type="ECO:0000256" key="2">
    <source>
        <dbReference type="ARBA" id="ARBA00022803"/>
    </source>
</evidence>
<evidence type="ECO:0000313" key="8">
    <source>
        <dbReference type="Proteomes" id="UP000001514"/>
    </source>
</evidence>
<keyword evidence="3" id="KW-0697">Rotamase</keyword>
<evidence type="ECO:0000256" key="5">
    <source>
        <dbReference type="SAM" id="MobiDB-lite"/>
    </source>
</evidence>
<reference evidence="7 8" key="1">
    <citation type="journal article" date="2011" name="Science">
        <title>The Selaginella genome identifies genetic changes associated with the evolution of vascular plants.</title>
        <authorList>
            <person name="Banks J.A."/>
            <person name="Nishiyama T."/>
            <person name="Hasebe M."/>
            <person name="Bowman J.L."/>
            <person name="Gribskov M."/>
            <person name="dePamphilis C."/>
            <person name="Albert V.A."/>
            <person name="Aono N."/>
            <person name="Aoyama T."/>
            <person name="Ambrose B.A."/>
            <person name="Ashton N.W."/>
            <person name="Axtell M.J."/>
            <person name="Barker E."/>
            <person name="Barker M.S."/>
            <person name="Bennetzen J.L."/>
            <person name="Bonawitz N.D."/>
            <person name="Chapple C."/>
            <person name="Cheng C."/>
            <person name="Correa L.G."/>
            <person name="Dacre M."/>
            <person name="DeBarry J."/>
            <person name="Dreyer I."/>
            <person name="Elias M."/>
            <person name="Engstrom E.M."/>
            <person name="Estelle M."/>
            <person name="Feng L."/>
            <person name="Finet C."/>
            <person name="Floyd S.K."/>
            <person name="Frommer W.B."/>
            <person name="Fujita T."/>
            <person name="Gramzow L."/>
            <person name="Gutensohn M."/>
            <person name="Harholt J."/>
            <person name="Hattori M."/>
            <person name="Heyl A."/>
            <person name="Hirai T."/>
            <person name="Hiwatashi Y."/>
            <person name="Ishikawa M."/>
            <person name="Iwata M."/>
            <person name="Karol K.G."/>
            <person name="Koehler B."/>
            <person name="Kolukisaoglu U."/>
            <person name="Kubo M."/>
            <person name="Kurata T."/>
            <person name="Lalonde S."/>
            <person name="Li K."/>
            <person name="Li Y."/>
            <person name="Litt A."/>
            <person name="Lyons E."/>
            <person name="Manning G."/>
            <person name="Maruyama T."/>
            <person name="Michael T.P."/>
            <person name="Mikami K."/>
            <person name="Miyazaki S."/>
            <person name="Morinaga S."/>
            <person name="Murata T."/>
            <person name="Mueller-Roeber B."/>
            <person name="Nelson D.R."/>
            <person name="Obara M."/>
            <person name="Oguri Y."/>
            <person name="Olmstead R.G."/>
            <person name="Onodera N."/>
            <person name="Petersen B.L."/>
            <person name="Pils B."/>
            <person name="Prigge M."/>
            <person name="Rensing S.A."/>
            <person name="Riano-Pachon D.M."/>
            <person name="Roberts A.W."/>
            <person name="Sato Y."/>
            <person name="Scheller H.V."/>
            <person name="Schulz B."/>
            <person name="Schulz C."/>
            <person name="Shakirov E.V."/>
            <person name="Shibagaki N."/>
            <person name="Shinohara N."/>
            <person name="Shippen D.E."/>
            <person name="Soerensen I."/>
            <person name="Sotooka R."/>
            <person name="Sugimoto N."/>
            <person name="Sugita M."/>
            <person name="Sumikawa N."/>
            <person name="Tanurdzic M."/>
            <person name="Theissen G."/>
            <person name="Ulvskov P."/>
            <person name="Wakazuki S."/>
            <person name="Weng J.K."/>
            <person name="Willats W.W."/>
            <person name="Wipf D."/>
            <person name="Wolf P.G."/>
            <person name="Yang L."/>
            <person name="Zimmer A.D."/>
            <person name="Zhu Q."/>
            <person name="Mitros T."/>
            <person name="Hellsten U."/>
            <person name="Loque D."/>
            <person name="Otillar R."/>
            <person name="Salamov A."/>
            <person name="Schmutz J."/>
            <person name="Shapiro H."/>
            <person name="Lindquist E."/>
            <person name="Lucas S."/>
            <person name="Rokhsar D."/>
            <person name="Grigoriev I.V."/>
        </authorList>
    </citation>
    <scope>NUCLEOTIDE SEQUENCE [LARGE SCALE GENOMIC DNA]</scope>
</reference>
<dbReference type="SUPFAM" id="SSF54534">
    <property type="entry name" value="FKBP-like"/>
    <property type="match status" value="3"/>
</dbReference>
<comment type="catalytic activity">
    <reaction evidence="3">
        <text>[protein]-peptidylproline (omega=180) = [protein]-peptidylproline (omega=0)</text>
        <dbReference type="Rhea" id="RHEA:16237"/>
        <dbReference type="Rhea" id="RHEA-COMP:10747"/>
        <dbReference type="Rhea" id="RHEA-COMP:10748"/>
        <dbReference type="ChEBI" id="CHEBI:83833"/>
        <dbReference type="ChEBI" id="CHEBI:83834"/>
        <dbReference type="EC" id="5.2.1.8"/>
    </reaction>
</comment>
<keyword evidence="1" id="KW-0677">Repeat</keyword>
<dbReference type="Pfam" id="PF00515">
    <property type="entry name" value="TPR_1"/>
    <property type="match status" value="1"/>
</dbReference>
<accession>D8RN42</accession>
<keyword evidence="2 4" id="KW-0802">TPR repeat</keyword>
<dbReference type="Pfam" id="PF00254">
    <property type="entry name" value="FKBP_C"/>
    <property type="match status" value="3"/>
</dbReference>
<organism evidence="8">
    <name type="scientific">Selaginella moellendorffii</name>
    <name type="common">Spikemoss</name>
    <dbReference type="NCBI Taxonomy" id="88036"/>
    <lineage>
        <taxon>Eukaryota</taxon>
        <taxon>Viridiplantae</taxon>
        <taxon>Streptophyta</taxon>
        <taxon>Embryophyta</taxon>
        <taxon>Tracheophyta</taxon>
        <taxon>Lycopodiopsida</taxon>
        <taxon>Selaginellales</taxon>
        <taxon>Selaginellaceae</taxon>
        <taxon>Selaginella</taxon>
    </lineage>
</organism>
<gene>
    <name evidence="7" type="ORF">SELMODRAFT_413028</name>
</gene>
<protein>
    <recommendedName>
        <fullName evidence="3">peptidylprolyl isomerase</fullName>
        <ecNumber evidence="3">5.2.1.8</ecNumber>
    </recommendedName>
</protein>
<dbReference type="eggNOG" id="KOG0543">
    <property type="taxonomic scope" value="Eukaryota"/>
</dbReference>
<dbReference type="AlphaFoldDB" id="D8RN42"/>
<dbReference type="InterPro" id="IPR046357">
    <property type="entry name" value="PPIase_dom_sf"/>
</dbReference>
<feature type="domain" description="PPIase FKBP-type" evidence="6">
    <location>
        <begin position="49"/>
        <end position="145"/>
    </location>
</feature>
<dbReference type="EC" id="5.2.1.8" evidence="3"/>
<dbReference type="PROSITE" id="PS50059">
    <property type="entry name" value="FKBP_PPIASE"/>
    <property type="match status" value="3"/>
</dbReference>
<dbReference type="KEGG" id="smo:SELMODRAFT_413028"/>
<feature type="region of interest" description="Disordered" evidence="5">
    <location>
        <begin position="1"/>
        <end position="33"/>
    </location>
</feature>
<dbReference type="GO" id="GO:0003755">
    <property type="term" value="F:peptidyl-prolyl cis-trans isomerase activity"/>
    <property type="evidence" value="ECO:0000318"/>
    <property type="project" value="GO_Central"/>
</dbReference>
<sequence>MEDDAVPGPAKHAPVDRDSKDSKKSTPIPPGGLMKAVVRPGAGDNPQSGNQVIFHCTTRTSEGVIVESTRPELGGSGEPIKLVLGKSKMIRGWEEGLLTVPKGEIAMLKILPEFHYGDPDCPVSVGEDFPKHEILIFEIEMLEIRPVKVITDEFGVLKQVLREGEGFETAREPYEIKIWITGSVNGEVFFSHTKGNPFEFCFGKKEVPVGLEKGIGTMTKGEKAIVYVTTQYLTPSSAIPDLPVTSGEVAFEVEVVQIIQVRDMFGDGRVVKRRIRDGVGEFPMDCPLQDSTLRIHYKGMLPNEGGKVFVDTRNDNEGGEPLVFATGEGLVPEGLEICIKLMLPDELALITCSPEYAYDKFPRPKLVPENAQVQWEVELLSFDTVKDWTGYNFKEIMDDATKMRTTGNRLFKEGKFELAKAKYEKILREFKHVNPQDDNEGVEFAQARTLIQLNVAACEQKQGNFRKCIELCNQVLEVNPCHSKALYRRGNAFMGMGDFDDARKDFEKAKMASTDKSSEADAKAALSTLKRKEQEANARVRKQFQGLFDKKPGELSKETLEPREVAENSARSEEQQPEEIVNPPSSLRQRMKTIWNAGRSLWRGQRCVILWNHGLVGI</sequence>
<dbReference type="OMA" id="HIAQDLE"/>
<dbReference type="Gene3D" id="1.25.40.10">
    <property type="entry name" value="Tetratricopeptide repeat domain"/>
    <property type="match status" value="1"/>
</dbReference>
<dbReference type="PANTHER" id="PTHR46512:SF8">
    <property type="entry name" value="PEPTIDYLPROLYL ISOMERASE"/>
    <property type="match status" value="1"/>
</dbReference>
<dbReference type="STRING" id="88036.D8RN42"/>
<evidence type="ECO:0000259" key="6">
    <source>
        <dbReference type="PROSITE" id="PS50059"/>
    </source>
</evidence>
<dbReference type="InterPro" id="IPR019734">
    <property type="entry name" value="TPR_rpt"/>
</dbReference>